<proteinExistence type="predicted"/>
<reference evidence="2" key="1">
    <citation type="journal article" date="2019" name="Int. J. Syst. Evol. Microbiol.">
        <title>The Global Catalogue of Microorganisms (GCM) 10K type strain sequencing project: providing services to taxonomists for standard genome sequencing and annotation.</title>
        <authorList>
            <consortium name="The Broad Institute Genomics Platform"/>
            <consortium name="The Broad Institute Genome Sequencing Center for Infectious Disease"/>
            <person name="Wu L."/>
            <person name="Ma J."/>
        </authorList>
    </citation>
    <scope>NUCLEOTIDE SEQUENCE [LARGE SCALE GENOMIC DNA]</scope>
    <source>
        <strain evidence="2">CCM 8749</strain>
    </source>
</reference>
<organism evidence="1 2">
    <name type="scientific">Marinicrinis lubricantis</name>
    <dbReference type="NCBI Taxonomy" id="2086470"/>
    <lineage>
        <taxon>Bacteria</taxon>
        <taxon>Bacillati</taxon>
        <taxon>Bacillota</taxon>
        <taxon>Bacilli</taxon>
        <taxon>Bacillales</taxon>
        <taxon>Paenibacillaceae</taxon>
    </lineage>
</organism>
<name>A0ABW1IHM7_9BACL</name>
<gene>
    <name evidence="1" type="ORF">ACFPXP_01015</name>
</gene>
<evidence type="ECO:0000313" key="2">
    <source>
        <dbReference type="Proteomes" id="UP001596250"/>
    </source>
</evidence>
<sequence>MTNAVYSLMFNMWSADKSRFKYERVYLTNVGIGDIVWKEWSK</sequence>
<protein>
    <submittedName>
        <fullName evidence="1">Uncharacterized protein</fullName>
    </submittedName>
</protein>
<comment type="caution">
    <text evidence="1">The sequence shown here is derived from an EMBL/GenBank/DDBJ whole genome shotgun (WGS) entry which is preliminary data.</text>
</comment>
<evidence type="ECO:0000313" key="1">
    <source>
        <dbReference type="EMBL" id="MFC5985071.1"/>
    </source>
</evidence>
<dbReference type="RefSeq" id="WP_379891555.1">
    <property type="nucleotide sequence ID" value="NZ_CBCSCT010000036.1"/>
</dbReference>
<accession>A0ABW1IHM7</accession>
<dbReference type="Proteomes" id="UP001596250">
    <property type="component" value="Unassembled WGS sequence"/>
</dbReference>
<keyword evidence="2" id="KW-1185">Reference proteome</keyword>
<dbReference type="EMBL" id="JBHSQV010000006">
    <property type="protein sequence ID" value="MFC5985071.1"/>
    <property type="molecule type" value="Genomic_DNA"/>
</dbReference>